<dbReference type="SMART" id="SM00086">
    <property type="entry name" value="PAC"/>
    <property type="match status" value="2"/>
</dbReference>
<dbReference type="NCBIfam" id="TIGR00254">
    <property type="entry name" value="GGDEF"/>
    <property type="match status" value="1"/>
</dbReference>
<dbReference type="CDD" id="cd00130">
    <property type="entry name" value="PAS"/>
    <property type="match status" value="1"/>
</dbReference>
<dbReference type="Pfam" id="PF08448">
    <property type="entry name" value="PAS_4"/>
    <property type="match status" value="2"/>
</dbReference>
<dbReference type="PROSITE" id="PS50113">
    <property type="entry name" value="PAC"/>
    <property type="match status" value="1"/>
</dbReference>
<evidence type="ECO:0000259" key="8">
    <source>
        <dbReference type="PROSITE" id="PS50883"/>
    </source>
</evidence>
<dbReference type="InterPro" id="IPR013656">
    <property type="entry name" value="PAS_4"/>
</dbReference>
<dbReference type="Pfam" id="PF13185">
    <property type="entry name" value="GAF_2"/>
    <property type="match status" value="1"/>
</dbReference>
<dbReference type="PROSITE" id="PS50112">
    <property type="entry name" value="PAS"/>
    <property type="match status" value="1"/>
</dbReference>
<dbReference type="RefSeq" id="WP_239797368.1">
    <property type="nucleotide sequence ID" value="NZ_OU912926.1"/>
</dbReference>
<dbReference type="InterPro" id="IPR043128">
    <property type="entry name" value="Rev_trsase/Diguanyl_cyclase"/>
</dbReference>
<evidence type="ECO:0000259" key="6">
    <source>
        <dbReference type="PROSITE" id="PS50112"/>
    </source>
</evidence>
<dbReference type="CDD" id="cd01948">
    <property type="entry name" value="EAL"/>
    <property type="match status" value="1"/>
</dbReference>
<dbReference type="InterPro" id="IPR001789">
    <property type="entry name" value="Sig_transdc_resp-reg_receiver"/>
</dbReference>
<organism evidence="10 11">
    <name type="scientific">Candidatus Nitrotoga arctica</name>
    <dbReference type="NCBI Taxonomy" id="453162"/>
    <lineage>
        <taxon>Bacteria</taxon>
        <taxon>Pseudomonadati</taxon>
        <taxon>Pseudomonadota</taxon>
        <taxon>Betaproteobacteria</taxon>
        <taxon>Nitrosomonadales</taxon>
        <taxon>Gallionellaceae</taxon>
        <taxon>Candidatus Nitrotoga</taxon>
    </lineage>
</organism>
<dbReference type="Pfam" id="PF00990">
    <property type="entry name" value="GGDEF"/>
    <property type="match status" value="1"/>
</dbReference>
<dbReference type="InterPro" id="IPR035965">
    <property type="entry name" value="PAS-like_dom_sf"/>
</dbReference>
<dbReference type="PROSITE" id="PS50883">
    <property type="entry name" value="EAL"/>
    <property type="match status" value="1"/>
</dbReference>
<dbReference type="CDD" id="cd01949">
    <property type="entry name" value="GGDEF"/>
    <property type="match status" value="1"/>
</dbReference>
<feature type="coiled-coil region" evidence="4">
    <location>
        <begin position="9"/>
        <end position="36"/>
    </location>
</feature>
<evidence type="ECO:0000256" key="1">
    <source>
        <dbReference type="ARBA" id="ARBA00022679"/>
    </source>
</evidence>
<evidence type="ECO:0000313" key="10">
    <source>
        <dbReference type="EMBL" id="CAG9933609.1"/>
    </source>
</evidence>
<dbReference type="Gene3D" id="3.40.50.2300">
    <property type="match status" value="1"/>
</dbReference>
<dbReference type="InterPro" id="IPR029787">
    <property type="entry name" value="Nucleotide_cyclase"/>
</dbReference>
<dbReference type="PANTHER" id="PTHR44757:SF2">
    <property type="entry name" value="BIOFILM ARCHITECTURE MAINTENANCE PROTEIN MBAA"/>
    <property type="match status" value="1"/>
</dbReference>
<dbReference type="PROSITE" id="PS50887">
    <property type="entry name" value="GGDEF"/>
    <property type="match status" value="1"/>
</dbReference>
<dbReference type="SMART" id="SM00052">
    <property type="entry name" value="EAL"/>
    <property type="match status" value="1"/>
</dbReference>
<dbReference type="Proteomes" id="UP000839052">
    <property type="component" value="Chromosome"/>
</dbReference>
<sequence length="1198" mass="132973">MNPKDPPSLEDSSEKISALIETLRHTEQRLEELTAGQVDTVAGHDGRPFLLRRAQDHMRHSEAAILNALPAHIALLDTQGLIVSVNEAWRRFASTNAIQGQGHGVGVNYLEICDSARGEGASEAHQAAAGIRSVLGGGVKSFSLEYSCHSSTEQCWFLLMVTPLADDHPNGVVVMHLNITERKKVAQELRESERRFCDLLGNVELVSVMLDCEGRITYCNEYLLHLTDWQLGEVIGQNWFELFIPPEINDLKNSFFAALLANQSEERHHENEILTRSGERRFIRWNNSVLRSGAGDVIGTASIGEDITERKKAQASIIYLNRVYAMLSGINTLIMRVRERDELFREACRIAVEVGGFRMAMIALVDRSTMKIVPIASAGKDEALLTAIKDVLSSSETASNTMLALTIREKKSVVSNDSKNDSRVLFNKKYTESEVRSMAVLPLIVSDKVVGVFALYASESEFFHEEEMKLLTELTGDIAFAIDHIKKEQQLNYLAYYDVVTGLPNRTLIHDRLDQGVMAARRNKWLLAVLSVSLDNFKMVIDTLGHSIGDGLLQEVARRLTACLDDTGTVGCLGVDEFCIILPEIARSEDATMVARKVIDSCAGPYLIDGKELFVWASVGITLFPDDADDSASLIHNAHTAMYRAKNQGRNTYQFFTMEMNRNAQDKMRLETDLRYALSNGEFLLYYQPKVSCTTGKITGFEALLRWQHSVRGLVGPDEFIPLLEETGLIVPVGEWVLTTACAQLRCWHDEGLGTPSMAVNVSERQIHVADLCETVRQALATSGLAPIHLELELTESQLMQDVDGVIGVLERIKEIGVKITVDDFGTGYSSLAYLKRFPIDSLKVDKAFVQDIIADPNDVSITRAIITLAHNLKLNVVAEGVETEGQLGLLIANHCDEIQGYYFSRPLPVEEATALLREGRSLDSRMMAGLKPSRTLLLVDDEANILSALKRLLRRDGYDILTAMSAEQGLEMLASHRVDVIISDQLMPGMSGVEFLRRVKTLHPDTVRLVLSGYTDLQAVTDAINEGAIYKFLSKPWDDDILRANIEEAFRHKEMADENRRLHTGLALANSQMTVVNEQLQKMLANKDLQVMRDESLLNIVQEVLQQLPWPIIGIDDEFIVVLANTAADVICGDGKLLLGRDMYASLPAPLLAALGSSMMAETDIDINGIRYRLRGSSMGEHSRSRGALLVLLPLVV</sequence>
<evidence type="ECO:0000259" key="5">
    <source>
        <dbReference type="PROSITE" id="PS50110"/>
    </source>
</evidence>
<dbReference type="Gene3D" id="3.30.450.20">
    <property type="entry name" value="PAS domain"/>
    <property type="match status" value="2"/>
</dbReference>
<dbReference type="CDD" id="cd17569">
    <property type="entry name" value="REC_HupR-like"/>
    <property type="match status" value="1"/>
</dbReference>
<proteinExistence type="predicted"/>
<dbReference type="InterPro" id="IPR052155">
    <property type="entry name" value="Biofilm_reg_signaling"/>
</dbReference>
<dbReference type="InterPro" id="IPR000014">
    <property type="entry name" value="PAS"/>
</dbReference>
<name>A0ABM8Z1A7_9PROT</name>
<dbReference type="NCBIfam" id="TIGR00229">
    <property type="entry name" value="sensory_box"/>
    <property type="match status" value="1"/>
</dbReference>
<dbReference type="SMART" id="SM00065">
    <property type="entry name" value="GAF"/>
    <property type="match status" value="1"/>
</dbReference>
<dbReference type="SMART" id="SM00091">
    <property type="entry name" value="PAS"/>
    <property type="match status" value="3"/>
</dbReference>
<dbReference type="Gene3D" id="3.30.70.270">
    <property type="match status" value="1"/>
</dbReference>
<dbReference type="SMART" id="SM00267">
    <property type="entry name" value="GGDEF"/>
    <property type="match status" value="1"/>
</dbReference>
<feature type="modified residue" description="4-aspartylphosphate" evidence="3">
    <location>
        <position position="985"/>
    </location>
</feature>
<dbReference type="InterPro" id="IPR003018">
    <property type="entry name" value="GAF"/>
</dbReference>
<dbReference type="SUPFAM" id="SSF141868">
    <property type="entry name" value="EAL domain-like"/>
    <property type="match status" value="1"/>
</dbReference>
<accession>A0ABM8Z1A7</accession>
<evidence type="ECO:0000256" key="3">
    <source>
        <dbReference type="PROSITE-ProRule" id="PRU00169"/>
    </source>
</evidence>
<dbReference type="SMART" id="SM00448">
    <property type="entry name" value="REC"/>
    <property type="match status" value="1"/>
</dbReference>
<keyword evidence="1" id="KW-0808">Transferase</keyword>
<evidence type="ECO:0000256" key="4">
    <source>
        <dbReference type="SAM" id="Coils"/>
    </source>
</evidence>
<dbReference type="SUPFAM" id="SSF55785">
    <property type="entry name" value="PYP-like sensor domain (PAS domain)"/>
    <property type="match status" value="2"/>
</dbReference>
<reference evidence="10 11" key="1">
    <citation type="submission" date="2021-10" db="EMBL/GenBank/DDBJ databases">
        <authorList>
            <person name="Koch H."/>
        </authorList>
    </citation>
    <scope>NUCLEOTIDE SEQUENCE [LARGE SCALE GENOMIC DNA]</scope>
    <source>
        <strain evidence="10">6680</strain>
    </source>
</reference>
<dbReference type="InterPro" id="IPR000160">
    <property type="entry name" value="GGDEF_dom"/>
</dbReference>
<evidence type="ECO:0000259" key="7">
    <source>
        <dbReference type="PROSITE" id="PS50113"/>
    </source>
</evidence>
<dbReference type="Gene3D" id="3.30.450.40">
    <property type="match status" value="1"/>
</dbReference>
<dbReference type="InterPro" id="IPR011006">
    <property type="entry name" value="CheY-like_superfamily"/>
</dbReference>
<protein>
    <submittedName>
        <fullName evidence="10">PAS domain S-box-containing protein/diguanylate cyclase (GGDEF) domain-containing protein</fullName>
    </submittedName>
</protein>
<keyword evidence="11" id="KW-1185">Reference proteome</keyword>
<dbReference type="InterPro" id="IPR001610">
    <property type="entry name" value="PAC"/>
</dbReference>
<feature type="domain" description="GGDEF" evidence="9">
    <location>
        <begin position="525"/>
        <end position="658"/>
    </location>
</feature>
<feature type="domain" description="PAS" evidence="6">
    <location>
        <begin position="192"/>
        <end position="263"/>
    </location>
</feature>
<feature type="domain" description="EAL" evidence="8">
    <location>
        <begin position="667"/>
        <end position="921"/>
    </location>
</feature>
<gene>
    <name evidence="10" type="ORF">NTG6680_2360</name>
</gene>
<evidence type="ECO:0000256" key="2">
    <source>
        <dbReference type="ARBA" id="ARBA00022777"/>
    </source>
</evidence>
<evidence type="ECO:0000313" key="11">
    <source>
        <dbReference type="Proteomes" id="UP000839052"/>
    </source>
</evidence>
<feature type="domain" description="Response regulatory" evidence="5">
    <location>
        <begin position="936"/>
        <end position="1051"/>
    </location>
</feature>
<evidence type="ECO:0000259" key="9">
    <source>
        <dbReference type="PROSITE" id="PS50887"/>
    </source>
</evidence>
<keyword evidence="4" id="KW-0175">Coiled coil</keyword>
<dbReference type="SUPFAM" id="SSF52172">
    <property type="entry name" value="CheY-like"/>
    <property type="match status" value="1"/>
</dbReference>
<feature type="domain" description="PAC" evidence="7">
    <location>
        <begin position="267"/>
        <end position="319"/>
    </location>
</feature>
<dbReference type="InterPro" id="IPR029016">
    <property type="entry name" value="GAF-like_dom_sf"/>
</dbReference>
<dbReference type="Pfam" id="PF00563">
    <property type="entry name" value="EAL"/>
    <property type="match status" value="1"/>
</dbReference>
<dbReference type="InterPro" id="IPR000700">
    <property type="entry name" value="PAS-assoc_C"/>
</dbReference>
<dbReference type="Gene3D" id="3.20.20.450">
    <property type="entry name" value="EAL domain"/>
    <property type="match status" value="1"/>
</dbReference>
<dbReference type="SUPFAM" id="SSF55781">
    <property type="entry name" value="GAF domain-like"/>
    <property type="match status" value="1"/>
</dbReference>
<dbReference type="SUPFAM" id="SSF55073">
    <property type="entry name" value="Nucleotide cyclase"/>
    <property type="match status" value="1"/>
</dbReference>
<dbReference type="PROSITE" id="PS50110">
    <property type="entry name" value="RESPONSE_REGULATORY"/>
    <property type="match status" value="1"/>
</dbReference>
<dbReference type="PANTHER" id="PTHR44757">
    <property type="entry name" value="DIGUANYLATE CYCLASE DGCP"/>
    <property type="match status" value="1"/>
</dbReference>
<keyword evidence="2" id="KW-0418">Kinase</keyword>
<dbReference type="EMBL" id="OU912926">
    <property type="protein sequence ID" value="CAG9933609.1"/>
    <property type="molecule type" value="Genomic_DNA"/>
</dbReference>
<keyword evidence="3" id="KW-0597">Phosphoprotein</keyword>
<dbReference type="Pfam" id="PF00072">
    <property type="entry name" value="Response_reg"/>
    <property type="match status" value="1"/>
</dbReference>
<dbReference type="InterPro" id="IPR035919">
    <property type="entry name" value="EAL_sf"/>
</dbReference>
<dbReference type="InterPro" id="IPR001633">
    <property type="entry name" value="EAL_dom"/>
</dbReference>